<organism evidence="8 9">
    <name type="scientific">Rhodococcoides yunnanense</name>
    <dbReference type="NCBI Taxonomy" id="278209"/>
    <lineage>
        <taxon>Bacteria</taxon>
        <taxon>Bacillati</taxon>
        <taxon>Actinomycetota</taxon>
        <taxon>Actinomycetes</taxon>
        <taxon>Mycobacteriales</taxon>
        <taxon>Nocardiaceae</taxon>
        <taxon>Rhodococcoides</taxon>
    </lineage>
</organism>
<feature type="domain" description="Major facilitator superfamily (MFS) profile" evidence="7">
    <location>
        <begin position="1"/>
        <end position="460"/>
    </location>
</feature>
<feature type="transmembrane region" description="Helical" evidence="6">
    <location>
        <begin position="126"/>
        <end position="147"/>
    </location>
</feature>
<dbReference type="Pfam" id="PF07690">
    <property type="entry name" value="MFS_1"/>
    <property type="match status" value="2"/>
</dbReference>
<keyword evidence="9" id="KW-1185">Reference proteome</keyword>
<dbReference type="InterPro" id="IPR011701">
    <property type="entry name" value="MFS"/>
</dbReference>
<evidence type="ECO:0000256" key="4">
    <source>
        <dbReference type="ARBA" id="ARBA00022989"/>
    </source>
</evidence>
<keyword evidence="2" id="KW-0813">Transport</keyword>
<evidence type="ECO:0000256" key="1">
    <source>
        <dbReference type="ARBA" id="ARBA00004651"/>
    </source>
</evidence>
<comment type="subcellular location">
    <subcellularLocation>
        <location evidence="1">Cell membrane</location>
        <topology evidence="1">Multi-pass membrane protein</topology>
    </subcellularLocation>
</comment>
<dbReference type="Gene3D" id="1.20.1720.10">
    <property type="entry name" value="Multidrug resistance protein D"/>
    <property type="match status" value="1"/>
</dbReference>
<feature type="transmembrane region" description="Helical" evidence="6">
    <location>
        <begin position="347"/>
        <end position="373"/>
    </location>
</feature>
<dbReference type="Proteomes" id="UP001185755">
    <property type="component" value="Unassembled WGS sequence"/>
</dbReference>
<evidence type="ECO:0000313" key="9">
    <source>
        <dbReference type="Proteomes" id="UP001185755"/>
    </source>
</evidence>
<evidence type="ECO:0000256" key="3">
    <source>
        <dbReference type="ARBA" id="ARBA00022692"/>
    </source>
</evidence>
<dbReference type="Gene3D" id="1.20.1250.20">
    <property type="entry name" value="MFS general substrate transporter like domains"/>
    <property type="match status" value="1"/>
</dbReference>
<feature type="transmembrane region" description="Helical" evidence="6">
    <location>
        <begin position="291"/>
        <end position="313"/>
    </location>
</feature>
<evidence type="ECO:0000313" key="8">
    <source>
        <dbReference type="EMBL" id="MDV6263794.1"/>
    </source>
</evidence>
<dbReference type="RefSeq" id="WP_317565907.1">
    <property type="nucleotide sequence ID" value="NZ_JAWLJX010000008.1"/>
</dbReference>
<evidence type="ECO:0000256" key="2">
    <source>
        <dbReference type="ARBA" id="ARBA00022448"/>
    </source>
</evidence>
<dbReference type="InterPro" id="IPR005829">
    <property type="entry name" value="Sugar_transporter_CS"/>
</dbReference>
<dbReference type="EMBL" id="JAWLJX010000008">
    <property type="protein sequence ID" value="MDV6263794.1"/>
    <property type="molecule type" value="Genomic_DNA"/>
</dbReference>
<keyword evidence="5 6" id="KW-0472">Membrane</keyword>
<feature type="transmembrane region" description="Helical" evidence="6">
    <location>
        <begin position="320"/>
        <end position="341"/>
    </location>
</feature>
<feature type="transmembrane region" description="Helical" evidence="6">
    <location>
        <begin position="66"/>
        <end position="86"/>
    </location>
</feature>
<comment type="caution">
    <text evidence="8">The sequence shown here is derived from an EMBL/GenBank/DDBJ whole genome shotgun (WGS) entry which is preliminary data.</text>
</comment>
<feature type="transmembrane region" description="Helical" evidence="6">
    <location>
        <begin position="153"/>
        <end position="175"/>
    </location>
</feature>
<protein>
    <submittedName>
        <fullName evidence="8">MFS transporter</fullName>
    </submittedName>
</protein>
<dbReference type="PANTHER" id="PTHR42718">
    <property type="entry name" value="MAJOR FACILITATOR SUPERFAMILY MULTIDRUG TRANSPORTER MFSC"/>
    <property type="match status" value="1"/>
</dbReference>
<feature type="transmembrane region" description="Helical" evidence="6">
    <location>
        <begin position="216"/>
        <end position="236"/>
    </location>
</feature>
<dbReference type="CDD" id="cd17321">
    <property type="entry name" value="MFS_MMR_MDR_like"/>
    <property type="match status" value="1"/>
</dbReference>
<feature type="transmembrane region" description="Helical" evidence="6">
    <location>
        <begin position="41"/>
        <end position="59"/>
    </location>
</feature>
<name>A0ABU4BHX5_9NOCA</name>
<gene>
    <name evidence="8" type="ORF">R3P96_20850</name>
</gene>
<accession>A0ABU4BHX5</accession>
<reference evidence="8 9" key="1">
    <citation type="submission" date="2023-10" db="EMBL/GenBank/DDBJ databases">
        <title>Development of a sustainable strategy for remediation of hydrocarbon-contaminated territories based on the waste exchange concept.</title>
        <authorList>
            <person name="Krivoruchko A."/>
        </authorList>
    </citation>
    <scope>NUCLEOTIDE SEQUENCE [LARGE SCALE GENOMIC DNA]</scope>
    <source>
        <strain evidence="8 9">IEGM 1323</strain>
    </source>
</reference>
<evidence type="ECO:0000256" key="6">
    <source>
        <dbReference type="SAM" id="Phobius"/>
    </source>
</evidence>
<feature type="transmembrane region" description="Helical" evidence="6">
    <location>
        <begin position="257"/>
        <end position="279"/>
    </location>
</feature>
<feature type="transmembrane region" description="Helical" evidence="6">
    <location>
        <begin position="92"/>
        <end position="114"/>
    </location>
</feature>
<evidence type="ECO:0000259" key="7">
    <source>
        <dbReference type="PROSITE" id="PS50850"/>
    </source>
</evidence>
<proteinExistence type="predicted"/>
<dbReference type="InterPro" id="IPR020846">
    <property type="entry name" value="MFS_dom"/>
</dbReference>
<feature type="transmembrane region" description="Helical" evidence="6">
    <location>
        <begin position="394"/>
        <end position="414"/>
    </location>
</feature>
<dbReference type="PROSITE" id="PS00216">
    <property type="entry name" value="SUGAR_TRANSPORT_1"/>
    <property type="match status" value="1"/>
</dbReference>
<feature type="transmembrane region" description="Helical" evidence="6">
    <location>
        <begin position="187"/>
        <end position="204"/>
    </location>
</feature>
<sequence length="486" mass="49620">MLSVTGLGMSITFVSVSMLPVALPDMSAGLGASAAQTDWFMLAYLLTTAVFILVLGKLADLVGRRPVYLAGLACLTVSAAVIASASDPGVVIGLRVVQGIGAAAVITNTTALLVDAFEPHKLSIGIGWNITIMSLAVSVGPLLGGVLTETVGWRGVFGIVVPLGVVGTVWAWLTLRRTPRPKAGAPLDYAGAVGSMVILGGLVYGVNRGGSDGFGAWQSVVPLACVVVAVPLFWWWEKRAADPIVDPKLLMDRFRGSAYTASFLVTMAEGAVAVTMSLYLQSVRGSSPIDAGLQITALAVGTTVMSPIAGTLATRVSTRTLTTVSTLGTATVLSVLALHIAGPAQGVPIVVLLFALGLSGGIFKTANAAAINVGVAPNRSGMANGLRVSLDNTAVTLSTALALVLAVSALPPTLRELVYSGDTEMLPVGGSDSLTTGFVIAVAAMSFAALLASVASGLRGIHPKEPAELSRLHRSDLPTSRARSTA</sequence>
<keyword evidence="3 6" id="KW-0812">Transmembrane</keyword>
<dbReference type="PROSITE" id="PS50850">
    <property type="entry name" value="MFS"/>
    <property type="match status" value="1"/>
</dbReference>
<dbReference type="SUPFAM" id="SSF103473">
    <property type="entry name" value="MFS general substrate transporter"/>
    <property type="match status" value="1"/>
</dbReference>
<evidence type="ECO:0000256" key="5">
    <source>
        <dbReference type="ARBA" id="ARBA00023136"/>
    </source>
</evidence>
<dbReference type="InterPro" id="IPR036259">
    <property type="entry name" value="MFS_trans_sf"/>
</dbReference>
<keyword evidence="4 6" id="KW-1133">Transmembrane helix</keyword>
<feature type="transmembrane region" description="Helical" evidence="6">
    <location>
        <begin position="434"/>
        <end position="455"/>
    </location>
</feature>
<dbReference type="PANTHER" id="PTHR42718:SF9">
    <property type="entry name" value="MAJOR FACILITATOR SUPERFAMILY MULTIDRUG TRANSPORTER MFSC"/>
    <property type="match status" value="1"/>
</dbReference>